<evidence type="ECO:0000313" key="2">
    <source>
        <dbReference type="Proteomes" id="UP000625551"/>
    </source>
</evidence>
<organism evidence="1 2">
    <name type="scientific">Pontibacter aquaedesilientis</name>
    <dbReference type="NCBI Taxonomy" id="2766980"/>
    <lineage>
        <taxon>Bacteria</taxon>
        <taxon>Pseudomonadati</taxon>
        <taxon>Bacteroidota</taxon>
        <taxon>Cytophagia</taxon>
        <taxon>Cytophagales</taxon>
        <taxon>Hymenobacteraceae</taxon>
        <taxon>Pontibacter</taxon>
    </lineage>
</organism>
<comment type="caution">
    <text evidence="1">The sequence shown here is derived from an EMBL/GenBank/DDBJ whole genome shotgun (WGS) entry which is preliminary data.</text>
</comment>
<protein>
    <submittedName>
        <fullName evidence="1">Uncharacterized protein</fullName>
    </submittedName>
</protein>
<proteinExistence type="predicted"/>
<sequence>MRNLALLPIEKSVQDEIRTSRDKLLAYAGIKVDILALENDILRVRVAQTSLINNYLLSQSQLVSRAGSLLAPLNGRYRIHYVTLSYKPNFGEIDHQWIAERKKAYKLSRNDLSKQLGIADEAIRGLLTGVTPLTQQQQAAFFYYFMTYELNRDFRELEILESSL</sequence>
<dbReference type="RefSeq" id="WP_191182606.1">
    <property type="nucleotide sequence ID" value="NZ_JACXAJ010000001.1"/>
</dbReference>
<gene>
    <name evidence="1" type="ORF">H9Q13_04965</name>
</gene>
<name>A0ABR7XE12_9BACT</name>
<reference evidence="1 2" key="1">
    <citation type="submission" date="2020-09" db="EMBL/GenBank/DDBJ databases">
        <title>Genome sequencing and assembly of Pontibacter sp.</title>
        <authorList>
            <person name="Chhetri G."/>
        </authorList>
    </citation>
    <scope>NUCLEOTIDE SEQUENCE [LARGE SCALE GENOMIC DNA]</scope>
    <source>
        <strain evidence="1 2">JH31</strain>
    </source>
</reference>
<accession>A0ABR7XE12</accession>
<dbReference type="EMBL" id="JACXAJ010000001">
    <property type="protein sequence ID" value="MBD1396507.1"/>
    <property type="molecule type" value="Genomic_DNA"/>
</dbReference>
<dbReference type="Proteomes" id="UP000625551">
    <property type="component" value="Unassembled WGS sequence"/>
</dbReference>
<keyword evidence="2" id="KW-1185">Reference proteome</keyword>
<evidence type="ECO:0000313" key="1">
    <source>
        <dbReference type="EMBL" id="MBD1396507.1"/>
    </source>
</evidence>